<dbReference type="STRING" id="134849.SAMN05443668_12331"/>
<keyword evidence="2" id="KW-0812">Transmembrane</keyword>
<accession>A0A1M7RM28</accession>
<keyword evidence="2" id="KW-1133">Transmembrane helix</keyword>
<dbReference type="RefSeq" id="WP_073265202.1">
    <property type="nucleotide sequence ID" value="NZ_FRCS01000023.1"/>
</dbReference>
<keyword evidence="2" id="KW-0472">Membrane</keyword>
<keyword evidence="4" id="KW-1185">Reference proteome</keyword>
<protein>
    <submittedName>
        <fullName evidence="3">Uncharacterized protein</fullName>
    </submittedName>
</protein>
<evidence type="ECO:0000313" key="4">
    <source>
        <dbReference type="Proteomes" id="UP000184440"/>
    </source>
</evidence>
<evidence type="ECO:0000313" key="3">
    <source>
        <dbReference type="EMBL" id="SHN47385.1"/>
    </source>
</evidence>
<dbReference type="EMBL" id="FRCS01000023">
    <property type="protein sequence ID" value="SHN47385.1"/>
    <property type="molecule type" value="Genomic_DNA"/>
</dbReference>
<sequence length="344" mass="36479">MDESTTRALLTRALDDAPPPAPVDLDLVVRAAQARRRDRNRWLVAAAAGMVLVVTMAITVLAVGGNTDRAAPPAGRGPNDNDLPATAPTQFDPARSSLKVDGLPSSLTERGTATRTTDLVVYASAKGSEYVQAQVGAKGTKLKKGGWDSQGKETDGPLIDGHRSTWRNLGDSGYILRWEWAPGAEAQVALQGVKKPLAVATRVASSLQLDLETPTRLPFTLRPPSGYELREFQTTTDPTDSPAATVAFGGPGLTFISVNANLIGNGIGEPNTIYQDREARVTTQDGYLTVVMAASDLKVTGTCNYRSNSMLTAAEFKALCLATTASAQRVADLETPGEWPVYAP</sequence>
<reference evidence="3 4" key="1">
    <citation type="submission" date="2016-11" db="EMBL/GenBank/DDBJ databases">
        <authorList>
            <person name="Jaros S."/>
            <person name="Januszkiewicz K."/>
            <person name="Wedrychowicz H."/>
        </authorList>
    </citation>
    <scope>NUCLEOTIDE SEQUENCE [LARGE SCALE GENOMIC DNA]</scope>
    <source>
        <strain evidence="3 4">DSM 46144</strain>
    </source>
</reference>
<name>A0A1M7RM28_9ACTN</name>
<gene>
    <name evidence="3" type="ORF">SAMN05443668_12331</name>
</gene>
<dbReference type="Proteomes" id="UP000184440">
    <property type="component" value="Unassembled WGS sequence"/>
</dbReference>
<evidence type="ECO:0000256" key="1">
    <source>
        <dbReference type="SAM" id="MobiDB-lite"/>
    </source>
</evidence>
<feature type="region of interest" description="Disordered" evidence="1">
    <location>
        <begin position="69"/>
        <end position="110"/>
    </location>
</feature>
<evidence type="ECO:0000256" key="2">
    <source>
        <dbReference type="SAM" id="Phobius"/>
    </source>
</evidence>
<feature type="transmembrane region" description="Helical" evidence="2">
    <location>
        <begin position="42"/>
        <end position="63"/>
    </location>
</feature>
<organism evidence="3 4">
    <name type="scientific">Cryptosporangium aurantiacum</name>
    <dbReference type="NCBI Taxonomy" id="134849"/>
    <lineage>
        <taxon>Bacteria</taxon>
        <taxon>Bacillati</taxon>
        <taxon>Actinomycetota</taxon>
        <taxon>Actinomycetes</taxon>
        <taxon>Cryptosporangiales</taxon>
        <taxon>Cryptosporangiaceae</taxon>
        <taxon>Cryptosporangium</taxon>
    </lineage>
</organism>
<dbReference type="AlphaFoldDB" id="A0A1M7RM28"/>
<proteinExistence type="predicted"/>